<dbReference type="PANTHER" id="PTHR46601">
    <property type="entry name" value="ULP_PROTEASE DOMAIN-CONTAINING PROTEIN"/>
    <property type="match status" value="1"/>
</dbReference>
<dbReference type="EMBL" id="CAJPWZ010002278">
    <property type="protein sequence ID" value="CAG2234900.1"/>
    <property type="molecule type" value="Genomic_DNA"/>
</dbReference>
<keyword evidence="1" id="KW-0175">Coiled coil</keyword>
<dbReference type="Proteomes" id="UP000683360">
    <property type="component" value="Unassembled WGS sequence"/>
</dbReference>
<keyword evidence="4" id="KW-1185">Reference proteome</keyword>
<comment type="caution">
    <text evidence="3">The sequence shown here is derived from an EMBL/GenBank/DDBJ whole genome shotgun (WGS) entry which is preliminary data.</text>
</comment>
<reference evidence="3" key="1">
    <citation type="submission" date="2021-03" db="EMBL/GenBank/DDBJ databases">
        <authorList>
            <person name="Bekaert M."/>
        </authorList>
    </citation>
    <scope>NUCLEOTIDE SEQUENCE</scope>
</reference>
<dbReference type="OrthoDB" id="6079688at2759"/>
<feature type="region of interest" description="Disordered" evidence="2">
    <location>
        <begin position="1"/>
        <end position="26"/>
    </location>
</feature>
<name>A0A8S3TWX1_MYTED</name>
<evidence type="ECO:0000313" key="3">
    <source>
        <dbReference type="EMBL" id="CAG2234900.1"/>
    </source>
</evidence>
<feature type="coiled-coil region" evidence="1">
    <location>
        <begin position="116"/>
        <end position="143"/>
    </location>
</feature>
<evidence type="ECO:0000313" key="4">
    <source>
        <dbReference type="Proteomes" id="UP000683360"/>
    </source>
</evidence>
<proteinExistence type="predicted"/>
<gene>
    <name evidence="3" type="ORF">MEDL_47525</name>
</gene>
<feature type="region of interest" description="Disordered" evidence="2">
    <location>
        <begin position="711"/>
        <end position="740"/>
    </location>
</feature>
<accession>A0A8S3TWX1</accession>
<dbReference type="AlphaFoldDB" id="A0A8S3TWX1"/>
<protein>
    <submittedName>
        <fullName evidence="3">Uncharacterized protein</fullName>
    </submittedName>
</protein>
<dbReference type="PANTHER" id="PTHR46601:SF1">
    <property type="entry name" value="ADF-H DOMAIN-CONTAINING PROTEIN"/>
    <property type="match status" value="1"/>
</dbReference>
<feature type="compositionally biased region" description="Polar residues" evidence="2">
    <location>
        <begin position="79"/>
        <end position="90"/>
    </location>
</feature>
<feature type="region of interest" description="Disordered" evidence="2">
    <location>
        <begin position="56"/>
        <end position="95"/>
    </location>
</feature>
<evidence type="ECO:0000256" key="2">
    <source>
        <dbReference type="SAM" id="MobiDB-lite"/>
    </source>
</evidence>
<evidence type="ECO:0000256" key="1">
    <source>
        <dbReference type="SAM" id="Coils"/>
    </source>
</evidence>
<organism evidence="3 4">
    <name type="scientific">Mytilus edulis</name>
    <name type="common">Blue mussel</name>
    <dbReference type="NCBI Taxonomy" id="6550"/>
    <lineage>
        <taxon>Eukaryota</taxon>
        <taxon>Metazoa</taxon>
        <taxon>Spiralia</taxon>
        <taxon>Lophotrochozoa</taxon>
        <taxon>Mollusca</taxon>
        <taxon>Bivalvia</taxon>
        <taxon>Autobranchia</taxon>
        <taxon>Pteriomorphia</taxon>
        <taxon>Mytilida</taxon>
        <taxon>Mytiloidea</taxon>
        <taxon>Mytilidae</taxon>
        <taxon>Mytilinae</taxon>
        <taxon>Mytilus</taxon>
    </lineage>
</organism>
<sequence>MGKSRAEIQKAYRDRKKEKDGNAYLQKERERVKRYYVDTSALSKKKLEQRRTKIRQCMAKKRAKDKVPQNDKDEVPECSTRSNTQQQQQPPMLVKLNFPLKSRSKIQTRKRTSRAVAKANYKINKMTQKIQELKRRNWTITKRLQRRMARENKDNKNNLEKTITSPMRKANQDLREANLSPTKYPDLQKKLTYHNCLISEIKESVSHEKNKFPVLQVITGKAIRDHKCIRRLSYDIKVNRKQLMKIKSKREKEKKKTRMKAAREDLRSKVLVFLRGDDNSTCLPGKRDNKKDGKEKKQKRVLNDYLDNLHQKFLSENVLTKLSVSVFRRFRPANYVLASFGNRRTCLCQRHQNMALKVRTLKALNITTTSNPDQLIRQMTDEEVLAKITELEDEKIKYSEWKRVDVEEKGMMKKRMNVVQCEANKQEFGTLIRTSLNEFRAHVYRVQTQYEQIRTLKENLPKYNVICQMDFAENYSCVHADEVQSAYFDKASVTLHPVVLYYKVDGDINLHHKSFVFVSDEPGHNSSTVYAFIKDLIPKILQIAPGTKAVHYITDSPTSQYRNKYIFHLVTLHGMLFDGITASWHYFEAGHGKGPCDGVGGTAKRLADMAVRQQKVVIQTPVDFFNWGKSQETSNITYIFVPKSKCQSANNEMKEWNAVAVKGTMELHAVVPITRNVISIRNTSCFCLLCFSGGRFHPACDGWRSVSLEGKQKRNAPGTETNEIELQANDPQEEEVERHVEGGESLLAQPPIVFEQSYQKNTFVASVYDNVWYICKVLDFDNNDNEYQLSFMTKSNPVSHTMKWPTRPEELWVTETDIVCQVNNPAPVGRKPVRMYKLLPDDVNKIESLL</sequence>
<feature type="compositionally biased region" description="Basic and acidic residues" evidence="2">
    <location>
        <begin position="65"/>
        <end position="75"/>
    </location>
</feature>